<dbReference type="AlphaFoldDB" id="A0A371G167"/>
<protein>
    <submittedName>
        <fullName evidence="1">Copia protein</fullName>
    </submittedName>
</protein>
<organism evidence="1 2">
    <name type="scientific">Mucuna pruriens</name>
    <name type="common">Velvet bean</name>
    <name type="synonym">Dolichos pruriens</name>
    <dbReference type="NCBI Taxonomy" id="157652"/>
    <lineage>
        <taxon>Eukaryota</taxon>
        <taxon>Viridiplantae</taxon>
        <taxon>Streptophyta</taxon>
        <taxon>Embryophyta</taxon>
        <taxon>Tracheophyta</taxon>
        <taxon>Spermatophyta</taxon>
        <taxon>Magnoliopsida</taxon>
        <taxon>eudicotyledons</taxon>
        <taxon>Gunneridae</taxon>
        <taxon>Pentapetalae</taxon>
        <taxon>rosids</taxon>
        <taxon>fabids</taxon>
        <taxon>Fabales</taxon>
        <taxon>Fabaceae</taxon>
        <taxon>Papilionoideae</taxon>
        <taxon>50 kb inversion clade</taxon>
        <taxon>NPAAA clade</taxon>
        <taxon>indigoferoid/millettioid clade</taxon>
        <taxon>Phaseoleae</taxon>
        <taxon>Mucuna</taxon>
    </lineage>
</organism>
<dbReference type="CDD" id="cd09272">
    <property type="entry name" value="RNase_HI_RT_Ty1"/>
    <property type="match status" value="1"/>
</dbReference>
<evidence type="ECO:0000313" key="1">
    <source>
        <dbReference type="EMBL" id="RDX84288.1"/>
    </source>
</evidence>
<proteinExistence type="predicted"/>
<gene>
    <name evidence="1" type="primary">GIP</name>
    <name evidence="1" type="ORF">CR513_34681</name>
</gene>
<dbReference type="PANTHER" id="PTHR11439:SF440">
    <property type="entry name" value="INTEGRASE CATALYTIC DOMAIN-CONTAINING PROTEIN"/>
    <property type="match status" value="1"/>
</dbReference>
<evidence type="ECO:0000313" key="2">
    <source>
        <dbReference type="Proteomes" id="UP000257109"/>
    </source>
</evidence>
<reference evidence="1" key="1">
    <citation type="submission" date="2018-05" db="EMBL/GenBank/DDBJ databases">
        <title>Draft genome of Mucuna pruriens seed.</title>
        <authorList>
            <person name="Nnadi N.E."/>
            <person name="Vos R."/>
            <person name="Hasami M.H."/>
            <person name="Devisetty U.K."/>
            <person name="Aguiy J.C."/>
        </authorList>
    </citation>
    <scope>NUCLEOTIDE SEQUENCE [LARGE SCALE GENOMIC DNA]</scope>
    <source>
        <strain evidence="1">JCA_2017</strain>
    </source>
</reference>
<comment type="caution">
    <text evidence="1">The sequence shown here is derived from an EMBL/GenBank/DDBJ whole genome shotgun (WGS) entry which is preliminary data.</text>
</comment>
<dbReference type="Proteomes" id="UP000257109">
    <property type="component" value="Unassembled WGS sequence"/>
</dbReference>
<dbReference type="OrthoDB" id="126161at2759"/>
<keyword evidence="2" id="KW-1185">Reference proteome</keyword>
<accession>A0A371G167</accession>
<dbReference type="STRING" id="157652.A0A371G167"/>
<name>A0A371G167_MUCPR</name>
<sequence length="125" mass="14543">MEIYTDADYTQSKLDRRSIFEYCIFMGGNLNILDELKVKYEGPMKLFCNNKLTIGIVHNPVQYNKTKNIKIDKYFIKEKFDNGLIVITHVRIGLQVVDVFTKGLSPARFQELNGKLRMIDIHLPT</sequence>
<dbReference type="EMBL" id="QJKJ01007090">
    <property type="protein sequence ID" value="RDX84288.1"/>
    <property type="molecule type" value="Genomic_DNA"/>
</dbReference>
<dbReference type="PANTHER" id="PTHR11439">
    <property type="entry name" value="GAG-POL-RELATED RETROTRANSPOSON"/>
    <property type="match status" value="1"/>
</dbReference>
<feature type="non-terminal residue" evidence="1">
    <location>
        <position position="1"/>
    </location>
</feature>